<evidence type="ECO:0000256" key="6">
    <source>
        <dbReference type="ARBA" id="ARBA00022741"/>
    </source>
</evidence>
<dbReference type="InterPro" id="IPR015793">
    <property type="entry name" value="Pyrv_Knase_brl"/>
</dbReference>
<dbReference type="InterPro" id="IPR001697">
    <property type="entry name" value="Pyr_Knase"/>
</dbReference>
<dbReference type="EMBL" id="JAESVN010000006">
    <property type="protein sequence ID" value="MBL4918350.1"/>
    <property type="molecule type" value="Genomic_DNA"/>
</dbReference>
<dbReference type="InterPro" id="IPR040442">
    <property type="entry name" value="Pyrv_kinase-like_dom_sf"/>
</dbReference>
<accession>A0A8K0VEJ1</accession>
<keyword evidence="7 13" id="KW-0418">Kinase</keyword>
<organism evidence="16 17">
    <name type="scientific">Szabonella alba</name>
    <dbReference type="NCBI Taxonomy" id="2804194"/>
    <lineage>
        <taxon>Bacteria</taxon>
        <taxon>Pseudomonadati</taxon>
        <taxon>Pseudomonadota</taxon>
        <taxon>Alphaproteobacteria</taxon>
        <taxon>Rhodobacterales</taxon>
        <taxon>Paracoccaceae</taxon>
        <taxon>Szabonella</taxon>
    </lineage>
</organism>
<dbReference type="FunFam" id="2.40.33.10:FF:000001">
    <property type="entry name" value="Pyruvate kinase"/>
    <property type="match status" value="1"/>
</dbReference>
<evidence type="ECO:0000256" key="11">
    <source>
        <dbReference type="ARBA" id="ARBA00023317"/>
    </source>
</evidence>
<evidence type="ECO:0000313" key="17">
    <source>
        <dbReference type="Proteomes" id="UP000648908"/>
    </source>
</evidence>
<comment type="similarity">
    <text evidence="2 13">Belongs to the pyruvate kinase family.</text>
</comment>
<evidence type="ECO:0000256" key="1">
    <source>
        <dbReference type="ARBA" id="ARBA00004997"/>
    </source>
</evidence>
<keyword evidence="5" id="KW-0479">Metal-binding</keyword>
<dbReference type="GO" id="GO:0005524">
    <property type="term" value="F:ATP binding"/>
    <property type="evidence" value="ECO:0007669"/>
    <property type="project" value="UniProtKB-KW"/>
</dbReference>
<evidence type="ECO:0000256" key="5">
    <source>
        <dbReference type="ARBA" id="ARBA00022723"/>
    </source>
</evidence>
<reference evidence="16" key="1">
    <citation type="submission" date="2021-01" db="EMBL/GenBank/DDBJ databases">
        <title>Tabrizicola alba sp. nov. a motile alkaliphilic bacterium isolated from a soda lake.</title>
        <authorList>
            <person name="Szuroczki S."/>
            <person name="Abbaszade G."/>
            <person name="Schumann P."/>
            <person name="Toth E."/>
        </authorList>
    </citation>
    <scope>NUCLEOTIDE SEQUENCE</scope>
    <source>
        <strain evidence="16">DMG-N-6</strain>
    </source>
</reference>
<keyword evidence="10 13" id="KW-0324">Glycolysis</keyword>
<dbReference type="EC" id="2.7.1.40" evidence="3 12"/>
<keyword evidence="4 13" id="KW-0808">Transferase</keyword>
<dbReference type="InterPro" id="IPR011037">
    <property type="entry name" value="Pyrv_Knase-like_insert_dom_sf"/>
</dbReference>
<dbReference type="Gene3D" id="3.20.20.60">
    <property type="entry name" value="Phosphoenolpyruvate-binding domains"/>
    <property type="match status" value="1"/>
</dbReference>
<evidence type="ECO:0000256" key="13">
    <source>
        <dbReference type="RuleBase" id="RU000504"/>
    </source>
</evidence>
<keyword evidence="11 16" id="KW-0670">Pyruvate</keyword>
<gene>
    <name evidence="16" type="primary">pyk</name>
    <name evidence="16" type="ORF">JL811_14070</name>
</gene>
<evidence type="ECO:0000256" key="3">
    <source>
        <dbReference type="ARBA" id="ARBA00012142"/>
    </source>
</evidence>
<evidence type="ECO:0000259" key="14">
    <source>
        <dbReference type="Pfam" id="PF00224"/>
    </source>
</evidence>
<dbReference type="NCBIfam" id="NF004978">
    <property type="entry name" value="PRK06354.1"/>
    <property type="match status" value="1"/>
</dbReference>
<dbReference type="NCBIfam" id="TIGR01064">
    <property type="entry name" value="pyruv_kin"/>
    <property type="match status" value="1"/>
</dbReference>
<dbReference type="InterPro" id="IPR036918">
    <property type="entry name" value="Pyrv_Knase_C_sf"/>
</dbReference>
<dbReference type="UniPathway" id="UPA00109">
    <property type="reaction ID" value="UER00188"/>
</dbReference>
<evidence type="ECO:0000259" key="15">
    <source>
        <dbReference type="Pfam" id="PF02887"/>
    </source>
</evidence>
<keyword evidence="9 13" id="KW-0460">Magnesium</keyword>
<keyword evidence="6" id="KW-0547">Nucleotide-binding</keyword>
<dbReference type="AlphaFoldDB" id="A0A8K0VEJ1"/>
<dbReference type="SUPFAM" id="SSF52935">
    <property type="entry name" value="PK C-terminal domain-like"/>
    <property type="match status" value="1"/>
</dbReference>
<evidence type="ECO:0000256" key="8">
    <source>
        <dbReference type="ARBA" id="ARBA00022840"/>
    </source>
</evidence>
<dbReference type="InterPro" id="IPR015806">
    <property type="entry name" value="Pyrv_Knase_insert_dom_sf"/>
</dbReference>
<feature type="domain" description="Pyruvate kinase C-terminal" evidence="15">
    <location>
        <begin position="356"/>
        <end position="468"/>
    </location>
</feature>
<evidence type="ECO:0000256" key="7">
    <source>
        <dbReference type="ARBA" id="ARBA00022777"/>
    </source>
</evidence>
<dbReference type="InterPro" id="IPR015795">
    <property type="entry name" value="Pyrv_Knase_C"/>
</dbReference>
<evidence type="ECO:0000256" key="4">
    <source>
        <dbReference type="ARBA" id="ARBA00022679"/>
    </source>
</evidence>
<sequence>MRRLRNVKVVATLGPSSSDYDTIRALFEAGADVFRLNMSHGTHDDIAARHRIIRQIESDTGRPICILADLQGPKLRVGTFAAEGGEDLAPGAAFRMDLDPTPGDASRVQLPHPEIFAALEPGATLLVNDGKIRLKVETCGSDFADCTVVVGGVISNRKGVNVPDVVLPLAALSEKDRKDLEFAANLGVDWLALSFVQRPEDVLEARELAKGRAAILSKIEKPAAVKAYDAILAVSDGIMVARGDLGVEMPVHAVPPIQKRLVRGARAAAKPVIVATQMLESMIESPVPTRAEVSDVATAIYEGADAVMLSAESAAGQYPVEAVQTMNNVAISVESDNIYREVIEASRRAERKTVADAIVSAAREIAETTDIKAICCFTQSGTTATLVARERPRVPIIALTPLMGTARRLCLTWGTHCAITDRQDRFKGAVIAAAKVARRDGFATERDQIVVTAGVPFNVQGTTNILRVAPCDERLIFNADPE</sequence>
<keyword evidence="8" id="KW-0067">ATP-binding</keyword>
<dbReference type="Proteomes" id="UP000648908">
    <property type="component" value="Unassembled WGS sequence"/>
</dbReference>
<dbReference type="GO" id="GO:0000287">
    <property type="term" value="F:magnesium ion binding"/>
    <property type="evidence" value="ECO:0007669"/>
    <property type="project" value="UniProtKB-UniRule"/>
</dbReference>
<keyword evidence="17" id="KW-1185">Reference proteome</keyword>
<dbReference type="NCBIfam" id="NF004886">
    <property type="entry name" value="PRK06247.1"/>
    <property type="match status" value="1"/>
</dbReference>
<comment type="caution">
    <text evidence="16">The sequence shown here is derived from an EMBL/GenBank/DDBJ whole genome shotgun (WGS) entry which is preliminary data.</text>
</comment>
<dbReference type="Gene3D" id="3.40.1380.20">
    <property type="entry name" value="Pyruvate kinase, C-terminal domain"/>
    <property type="match status" value="1"/>
</dbReference>
<dbReference type="NCBIfam" id="NF004491">
    <property type="entry name" value="PRK05826.1"/>
    <property type="match status" value="1"/>
</dbReference>
<protein>
    <recommendedName>
        <fullName evidence="3 12">Pyruvate kinase</fullName>
        <ecNumber evidence="3 12">2.7.1.40</ecNumber>
    </recommendedName>
</protein>
<dbReference type="SUPFAM" id="SSF51621">
    <property type="entry name" value="Phosphoenolpyruvate/pyruvate domain"/>
    <property type="match status" value="1"/>
</dbReference>
<dbReference type="SUPFAM" id="SSF50800">
    <property type="entry name" value="PK beta-barrel domain-like"/>
    <property type="match status" value="1"/>
</dbReference>
<dbReference type="GO" id="GO:0016301">
    <property type="term" value="F:kinase activity"/>
    <property type="evidence" value="ECO:0007669"/>
    <property type="project" value="UniProtKB-KW"/>
</dbReference>
<dbReference type="GO" id="GO:0030955">
    <property type="term" value="F:potassium ion binding"/>
    <property type="evidence" value="ECO:0007669"/>
    <property type="project" value="UniProtKB-UniRule"/>
</dbReference>
<dbReference type="Pfam" id="PF00224">
    <property type="entry name" value="PK"/>
    <property type="match status" value="1"/>
</dbReference>
<evidence type="ECO:0000256" key="10">
    <source>
        <dbReference type="ARBA" id="ARBA00023152"/>
    </source>
</evidence>
<dbReference type="Gene3D" id="2.40.33.10">
    <property type="entry name" value="PK beta-barrel domain-like"/>
    <property type="match status" value="1"/>
</dbReference>
<dbReference type="PRINTS" id="PR01050">
    <property type="entry name" value="PYRUVTKNASE"/>
</dbReference>
<dbReference type="Pfam" id="PF02887">
    <property type="entry name" value="PK_C"/>
    <property type="match status" value="1"/>
</dbReference>
<proteinExistence type="inferred from homology"/>
<name>A0A8K0VEJ1_9RHOB</name>
<feature type="domain" description="Pyruvate kinase barrel" evidence="14">
    <location>
        <begin position="5"/>
        <end position="323"/>
    </location>
</feature>
<evidence type="ECO:0000256" key="9">
    <source>
        <dbReference type="ARBA" id="ARBA00022842"/>
    </source>
</evidence>
<dbReference type="InterPro" id="IPR015813">
    <property type="entry name" value="Pyrv/PenolPyrv_kinase-like_dom"/>
</dbReference>
<dbReference type="GO" id="GO:0004743">
    <property type="term" value="F:pyruvate kinase activity"/>
    <property type="evidence" value="ECO:0007669"/>
    <property type="project" value="UniProtKB-UniRule"/>
</dbReference>
<comment type="pathway">
    <text evidence="1 13">Carbohydrate degradation; glycolysis; pyruvate from D-glyceraldehyde 3-phosphate: step 5/5.</text>
</comment>
<evidence type="ECO:0000256" key="12">
    <source>
        <dbReference type="NCBIfam" id="TIGR01064"/>
    </source>
</evidence>
<comment type="catalytic activity">
    <reaction evidence="13">
        <text>pyruvate + ATP = phosphoenolpyruvate + ADP + H(+)</text>
        <dbReference type="Rhea" id="RHEA:18157"/>
        <dbReference type="ChEBI" id="CHEBI:15361"/>
        <dbReference type="ChEBI" id="CHEBI:15378"/>
        <dbReference type="ChEBI" id="CHEBI:30616"/>
        <dbReference type="ChEBI" id="CHEBI:58702"/>
        <dbReference type="ChEBI" id="CHEBI:456216"/>
        <dbReference type="EC" id="2.7.1.40"/>
    </reaction>
</comment>
<dbReference type="PANTHER" id="PTHR11817">
    <property type="entry name" value="PYRUVATE KINASE"/>
    <property type="match status" value="1"/>
</dbReference>
<evidence type="ECO:0000256" key="2">
    <source>
        <dbReference type="ARBA" id="ARBA00008663"/>
    </source>
</evidence>
<evidence type="ECO:0000313" key="16">
    <source>
        <dbReference type="EMBL" id="MBL4918350.1"/>
    </source>
</evidence>
<dbReference type="RefSeq" id="WP_202689345.1">
    <property type="nucleotide sequence ID" value="NZ_JAESVN010000006.1"/>
</dbReference>